<reference evidence="1" key="1">
    <citation type="submission" date="2014-12" db="EMBL/GenBank/DDBJ databases">
        <title>Insight into the proteome of Arion vulgaris.</title>
        <authorList>
            <person name="Aradska J."/>
            <person name="Bulat T."/>
            <person name="Smidak R."/>
            <person name="Sarate P."/>
            <person name="Gangsoo J."/>
            <person name="Sialana F."/>
            <person name="Bilban M."/>
            <person name="Lubec G."/>
        </authorList>
    </citation>
    <scope>NUCLEOTIDE SEQUENCE</scope>
    <source>
        <tissue evidence="1">Skin</tissue>
    </source>
</reference>
<evidence type="ECO:0000313" key="1">
    <source>
        <dbReference type="EMBL" id="CEK60270.1"/>
    </source>
</evidence>
<gene>
    <name evidence="1" type="primary">ORF38932</name>
</gene>
<feature type="non-terminal residue" evidence="1">
    <location>
        <position position="127"/>
    </location>
</feature>
<protein>
    <submittedName>
        <fullName evidence="1">Uncharacterized protein</fullName>
    </submittedName>
</protein>
<organism evidence="1">
    <name type="scientific">Arion vulgaris</name>
    <dbReference type="NCBI Taxonomy" id="1028688"/>
    <lineage>
        <taxon>Eukaryota</taxon>
        <taxon>Metazoa</taxon>
        <taxon>Spiralia</taxon>
        <taxon>Lophotrochozoa</taxon>
        <taxon>Mollusca</taxon>
        <taxon>Gastropoda</taxon>
        <taxon>Heterobranchia</taxon>
        <taxon>Euthyneura</taxon>
        <taxon>Panpulmonata</taxon>
        <taxon>Eupulmonata</taxon>
        <taxon>Stylommatophora</taxon>
        <taxon>Helicina</taxon>
        <taxon>Arionoidea</taxon>
        <taxon>Arionidae</taxon>
        <taxon>Arion</taxon>
    </lineage>
</organism>
<dbReference type="EMBL" id="HACG01013405">
    <property type="protein sequence ID" value="CEK60270.1"/>
    <property type="molecule type" value="Transcribed_RNA"/>
</dbReference>
<sequence>NNNINGGVPCGMGYLPNGHPNGSIHHAIFNQTDHGNGDAQPFYVNPLHYRLVPTSRPGILRSANQNVTYGQSQGNVRDRSIDSIGQEKLQVHVDEFEANQDLGENDPLLIQDHLRGVAAPCQIPNQA</sequence>
<proteinExistence type="predicted"/>
<dbReference type="AlphaFoldDB" id="A0A0B6YXM4"/>
<name>A0A0B6YXM4_9EUPU</name>
<accession>A0A0B6YXM4</accession>
<feature type="non-terminal residue" evidence="1">
    <location>
        <position position="1"/>
    </location>
</feature>